<dbReference type="Proteomes" id="UP000054466">
    <property type="component" value="Unassembled WGS sequence"/>
</dbReference>
<keyword evidence="3" id="KW-1185">Reference proteome</keyword>
<proteinExistence type="predicted"/>
<dbReference type="InterPro" id="IPR036866">
    <property type="entry name" value="RibonucZ/Hydroxyglut_hydro"/>
</dbReference>
<dbReference type="OrthoDB" id="17458at2759"/>
<dbReference type="AlphaFoldDB" id="A0A0D2C5J5"/>
<dbReference type="PANTHER" id="PTHR36839:SF1">
    <property type="entry name" value="METALLO-BETA-LACTAMASE FAMILY PROTEIN (AFU_ORTHOLOGUE AFUA_5G12770)"/>
    <property type="match status" value="1"/>
</dbReference>
<evidence type="ECO:0000313" key="2">
    <source>
        <dbReference type="EMBL" id="KIW25760.1"/>
    </source>
</evidence>
<evidence type="ECO:0000256" key="1">
    <source>
        <dbReference type="SAM" id="MobiDB-lite"/>
    </source>
</evidence>
<feature type="region of interest" description="Disordered" evidence="1">
    <location>
        <begin position="1"/>
        <end position="21"/>
    </location>
</feature>
<dbReference type="EMBL" id="KN847044">
    <property type="protein sequence ID" value="KIW25760.1"/>
    <property type="molecule type" value="Genomic_DNA"/>
</dbReference>
<dbReference type="PANTHER" id="PTHR36839">
    <property type="entry name" value="METALLO-BETA-LACTAMASE FAMILY PROTEIN (AFU_ORTHOLOGUE AFUA_5G12770)"/>
    <property type="match status" value="1"/>
</dbReference>
<dbReference type="RefSeq" id="XP_016245976.1">
    <property type="nucleotide sequence ID" value="XM_016396120.1"/>
</dbReference>
<evidence type="ECO:0008006" key="4">
    <source>
        <dbReference type="Google" id="ProtNLM"/>
    </source>
</evidence>
<organism evidence="2 3">
    <name type="scientific">Cladophialophora immunda</name>
    <dbReference type="NCBI Taxonomy" id="569365"/>
    <lineage>
        <taxon>Eukaryota</taxon>
        <taxon>Fungi</taxon>
        <taxon>Dikarya</taxon>
        <taxon>Ascomycota</taxon>
        <taxon>Pezizomycotina</taxon>
        <taxon>Eurotiomycetes</taxon>
        <taxon>Chaetothyriomycetidae</taxon>
        <taxon>Chaetothyriales</taxon>
        <taxon>Herpotrichiellaceae</taxon>
        <taxon>Cladophialophora</taxon>
    </lineage>
</organism>
<evidence type="ECO:0000313" key="3">
    <source>
        <dbReference type="Proteomes" id="UP000054466"/>
    </source>
</evidence>
<dbReference type="HOGENOM" id="CLU_047034_1_0_1"/>
<name>A0A0D2C5J5_9EURO</name>
<reference evidence="2 3" key="1">
    <citation type="submission" date="2015-01" db="EMBL/GenBank/DDBJ databases">
        <title>The Genome Sequence of Cladophialophora immunda CBS83496.</title>
        <authorList>
            <consortium name="The Broad Institute Genomics Platform"/>
            <person name="Cuomo C."/>
            <person name="de Hoog S."/>
            <person name="Gorbushina A."/>
            <person name="Stielow B."/>
            <person name="Teixiera M."/>
            <person name="Abouelleil A."/>
            <person name="Chapman S.B."/>
            <person name="Priest M."/>
            <person name="Young S.K."/>
            <person name="Wortman J."/>
            <person name="Nusbaum C."/>
            <person name="Birren B."/>
        </authorList>
    </citation>
    <scope>NUCLEOTIDE SEQUENCE [LARGE SCALE GENOMIC DNA]</scope>
    <source>
        <strain evidence="2 3">CBS 83496</strain>
    </source>
</reference>
<sequence>MTITNHQPPAESLSKQSSKEIPIIHQGQNLGVYSDPSLPKTDLAQVFPGSTPMAGPKLTTSDDLLICCACGAQYEVDETTGKDECRICEDPRQFVPPTGQAFTTLRKLHEGPYRNVFEPCAHNDTVVEIHTEPKFGIGQGARLIRTPNGNVLWDLIAYLDQDTVDKITELGGLKFIIISHPHFYTTWADWSSTFDCPVYMTEVDSVWANRKDTPSATLKLLKEPSTELLPGLTSVICGGHFPGSQVLHSLPPNTPVPTLFVADTIFAVQSSHNPDPGKRSDTISYQFLWSIPNFIPLPPEEVLKIWRCLKPLEFKATYGVMAKITNVFERPGQSLSLKARLLQSAKIAVKAMGYADHAIFAEEL</sequence>
<accession>A0A0D2C5J5</accession>
<protein>
    <recommendedName>
        <fullName evidence="4">Metallo-beta-lactamase domain-containing protein</fullName>
    </recommendedName>
</protein>
<dbReference type="Gene3D" id="3.60.15.10">
    <property type="entry name" value="Ribonuclease Z/Hydroxyacylglutathione hydrolase-like"/>
    <property type="match status" value="1"/>
</dbReference>
<dbReference type="SUPFAM" id="SSF56281">
    <property type="entry name" value="Metallo-hydrolase/oxidoreductase"/>
    <property type="match status" value="1"/>
</dbReference>
<dbReference type="VEuPathDB" id="FungiDB:PV07_08914"/>
<gene>
    <name evidence="2" type="ORF">PV07_08914</name>
</gene>
<dbReference type="GeneID" id="27348108"/>